<organism evidence="2 3">
    <name type="scientific">Burkholderia pseudomallei 1710a</name>
    <dbReference type="NCBI Taxonomy" id="320371"/>
    <lineage>
        <taxon>Bacteria</taxon>
        <taxon>Pseudomonadati</taxon>
        <taxon>Pseudomonadota</taxon>
        <taxon>Betaproteobacteria</taxon>
        <taxon>Burkholderiales</taxon>
        <taxon>Burkholderiaceae</taxon>
        <taxon>Burkholderia</taxon>
        <taxon>pseudomallei group</taxon>
    </lineage>
</organism>
<reference evidence="3" key="1">
    <citation type="submission" date="2007-08" db="EMBL/GenBank/DDBJ databases">
        <title>Annotation of Burkholderia pseudomallei 1710a.</title>
        <authorList>
            <person name="Harkins D.M."/>
            <person name="DeShazer D."/>
            <person name="Woods D.E."/>
            <person name="Brinkac L.M."/>
            <person name="Brown K.A."/>
            <person name="Hung G.C."/>
            <person name="Tuanyok A."/>
            <person name="Zhang B."/>
            <person name="Nierman W.C."/>
        </authorList>
    </citation>
    <scope>NUCLEOTIDE SEQUENCE [LARGE SCALE GENOMIC DNA]</scope>
    <source>
        <strain evidence="3">1710a</strain>
    </source>
</reference>
<evidence type="ECO:0000256" key="1">
    <source>
        <dbReference type="SAM" id="MobiDB-lite"/>
    </source>
</evidence>
<gene>
    <name evidence="2" type="ORF">BURPS1710A_A0496</name>
</gene>
<evidence type="ECO:0000313" key="3">
    <source>
        <dbReference type="Proteomes" id="UP000001812"/>
    </source>
</evidence>
<dbReference type="AlphaFoldDB" id="A0A0E1W0Y4"/>
<evidence type="ECO:0000313" key="2">
    <source>
        <dbReference type="EMBL" id="EET05956.1"/>
    </source>
</evidence>
<accession>A0A0E1W0Y4</accession>
<protein>
    <submittedName>
        <fullName evidence="2">Uncharacterized protein</fullName>
    </submittedName>
</protein>
<proteinExistence type="predicted"/>
<reference evidence="2 3" key="2">
    <citation type="submission" date="2009-05" db="EMBL/GenBank/DDBJ databases">
        <authorList>
            <person name="Harkins D.M."/>
            <person name="DeShazer D."/>
            <person name="Woods D.E."/>
            <person name="Brinkac L.M."/>
            <person name="Brown K.A."/>
            <person name="Hung G.C."/>
            <person name="Tuanyok A."/>
            <person name="Zhang B."/>
            <person name="Nierman W.C."/>
        </authorList>
    </citation>
    <scope>NUCLEOTIDE SEQUENCE [LARGE SCALE GENOMIC DNA]</scope>
    <source>
        <strain evidence="2 3">1710a</strain>
    </source>
</reference>
<name>A0A0E1W0Y4_BURPE</name>
<sequence>MRRPPERAAVFLRFAAAPAAMRRLARTDARGASARRKKLDASHAEPLPSPRLDTWSVP</sequence>
<dbReference type="EMBL" id="CM000833">
    <property type="protein sequence ID" value="EET05956.1"/>
    <property type="molecule type" value="Genomic_DNA"/>
</dbReference>
<dbReference type="Proteomes" id="UP000001812">
    <property type="component" value="Chromosome II"/>
</dbReference>
<feature type="region of interest" description="Disordered" evidence="1">
    <location>
        <begin position="26"/>
        <end position="58"/>
    </location>
</feature>
<dbReference type="HOGENOM" id="CLU_2970561_0_0_4"/>